<dbReference type="PANTHER" id="PTHR46797:SF1">
    <property type="entry name" value="METHYLPHOSPHONATE SYNTHASE"/>
    <property type="match status" value="1"/>
</dbReference>
<dbReference type="PROSITE" id="PS50943">
    <property type="entry name" value="HTH_CROC1"/>
    <property type="match status" value="1"/>
</dbReference>
<evidence type="ECO:0000256" key="1">
    <source>
        <dbReference type="ARBA" id="ARBA00023125"/>
    </source>
</evidence>
<dbReference type="CDD" id="cd00093">
    <property type="entry name" value="HTH_XRE"/>
    <property type="match status" value="1"/>
</dbReference>
<feature type="domain" description="HTH cro/C1-type" evidence="3">
    <location>
        <begin position="36"/>
        <end position="90"/>
    </location>
</feature>
<feature type="region of interest" description="Disordered" evidence="2">
    <location>
        <begin position="1"/>
        <end position="28"/>
    </location>
</feature>
<dbReference type="SMART" id="SM00530">
    <property type="entry name" value="HTH_XRE"/>
    <property type="match status" value="1"/>
</dbReference>
<dbReference type="InterPro" id="IPR050807">
    <property type="entry name" value="TransReg_Diox_bact_type"/>
</dbReference>
<protein>
    <submittedName>
        <fullName evidence="4">XRE family transcriptional regulator</fullName>
    </submittedName>
</protein>
<dbReference type="Gene3D" id="1.10.260.40">
    <property type="entry name" value="lambda repressor-like DNA-binding domains"/>
    <property type="match status" value="1"/>
</dbReference>
<proteinExistence type="predicted"/>
<dbReference type="Pfam" id="PF13560">
    <property type="entry name" value="HTH_31"/>
    <property type="match status" value="1"/>
</dbReference>
<dbReference type="PANTHER" id="PTHR46797">
    <property type="entry name" value="HTH-TYPE TRANSCRIPTIONAL REGULATOR"/>
    <property type="match status" value="1"/>
</dbReference>
<dbReference type="InterPro" id="IPR001387">
    <property type="entry name" value="Cro/C1-type_HTH"/>
</dbReference>
<gene>
    <name evidence="4" type="ORF">ATJ88_0529</name>
</gene>
<name>A0A2A9ETL6_9MICO</name>
<accession>A0A2A9ETL6</accession>
<dbReference type="GO" id="GO:0005829">
    <property type="term" value="C:cytosol"/>
    <property type="evidence" value="ECO:0007669"/>
    <property type="project" value="TreeGrafter"/>
</dbReference>
<evidence type="ECO:0000259" key="3">
    <source>
        <dbReference type="PROSITE" id="PS50943"/>
    </source>
</evidence>
<dbReference type="EMBL" id="PDJJ01000001">
    <property type="protein sequence ID" value="PFG41881.1"/>
    <property type="molecule type" value="Genomic_DNA"/>
</dbReference>
<comment type="caution">
    <text evidence="4">The sequence shown here is derived from an EMBL/GenBank/DDBJ whole genome shotgun (WGS) entry which is preliminary data.</text>
</comment>
<dbReference type="AlphaFoldDB" id="A0A2A9ETL6"/>
<dbReference type="SUPFAM" id="SSF51182">
    <property type="entry name" value="RmlC-like cupins"/>
    <property type="match status" value="1"/>
</dbReference>
<keyword evidence="5" id="KW-1185">Reference proteome</keyword>
<dbReference type="SUPFAM" id="SSF47413">
    <property type="entry name" value="lambda repressor-like DNA-binding domains"/>
    <property type="match status" value="1"/>
</dbReference>
<evidence type="ECO:0000313" key="5">
    <source>
        <dbReference type="Proteomes" id="UP000224130"/>
    </source>
</evidence>
<feature type="compositionally biased region" description="Basic and acidic residues" evidence="2">
    <location>
        <begin position="13"/>
        <end position="28"/>
    </location>
</feature>
<dbReference type="Proteomes" id="UP000224130">
    <property type="component" value="Unassembled WGS sequence"/>
</dbReference>
<keyword evidence="1" id="KW-0238">DNA-binding</keyword>
<dbReference type="InterPro" id="IPR010982">
    <property type="entry name" value="Lambda_DNA-bd_dom_sf"/>
</dbReference>
<dbReference type="InterPro" id="IPR011051">
    <property type="entry name" value="RmlC_Cupin_sf"/>
</dbReference>
<dbReference type="InterPro" id="IPR014710">
    <property type="entry name" value="RmlC-like_jellyroll"/>
</dbReference>
<dbReference type="GO" id="GO:0003677">
    <property type="term" value="F:DNA binding"/>
    <property type="evidence" value="ECO:0007669"/>
    <property type="project" value="UniProtKB-KW"/>
</dbReference>
<dbReference type="Gene3D" id="2.60.120.10">
    <property type="entry name" value="Jelly Rolls"/>
    <property type="match status" value="1"/>
</dbReference>
<sequence length="211" mass="22806">MAAMSDAPAEETPPSRDRSPGPDPLDRSVERLGRRIRSLRHSEGLTLVQLAAATGLSHSFLSQVERGRARLSMSSLFRVATTLGTTQQMLLADAVGPVSGTSHVVRRTDEASASSGGGSVRALAPPGDHPFDPLEYTGTSQDLGDHWEHEEEEFVYIVEGRVLLDLDGTVDVLEAGDSASYRGGTRHRWASADGGYYRLLTVKQRLARPAR</sequence>
<reference evidence="4 5" key="1">
    <citation type="submission" date="2017-10" db="EMBL/GenBank/DDBJ databases">
        <title>Sequencing the genomes of 1000 actinobacteria strains.</title>
        <authorList>
            <person name="Klenk H.-P."/>
        </authorList>
    </citation>
    <scope>NUCLEOTIDE SEQUENCE [LARGE SCALE GENOMIC DNA]</scope>
    <source>
        <strain evidence="4 5">DSM 21863</strain>
    </source>
</reference>
<organism evidence="4 5">
    <name type="scientific">Isoptericola jiangsuensis</name>
    <dbReference type="NCBI Taxonomy" id="548579"/>
    <lineage>
        <taxon>Bacteria</taxon>
        <taxon>Bacillati</taxon>
        <taxon>Actinomycetota</taxon>
        <taxon>Actinomycetes</taxon>
        <taxon>Micrococcales</taxon>
        <taxon>Promicromonosporaceae</taxon>
        <taxon>Isoptericola</taxon>
    </lineage>
</organism>
<feature type="region of interest" description="Disordered" evidence="2">
    <location>
        <begin position="107"/>
        <end position="130"/>
    </location>
</feature>
<dbReference type="GO" id="GO:0003700">
    <property type="term" value="F:DNA-binding transcription factor activity"/>
    <property type="evidence" value="ECO:0007669"/>
    <property type="project" value="TreeGrafter"/>
</dbReference>
<dbReference type="RefSeq" id="WP_098462481.1">
    <property type="nucleotide sequence ID" value="NZ_PDJJ01000001.1"/>
</dbReference>
<evidence type="ECO:0000313" key="4">
    <source>
        <dbReference type="EMBL" id="PFG41881.1"/>
    </source>
</evidence>
<dbReference type="Pfam" id="PF07883">
    <property type="entry name" value="Cupin_2"/>
    <property type="match status" value="1"/>
</dbReference>
<dbReference type="CDD" id="cd02209">
    <property type="entry name" value="cupin_XRE_C"/>
    <property type="match status" value="1"/>
</dbReference>
<dbReference type="InterPro" id="IPR013096">
    <property type="entry name" value="Cupin_2"/>
</dbReference>
<dbReference type="OrthoDB" id="4282897at2"/>
<evidence type="ECO:0000256" key="2">
    <source>
        <dbReference type="SAM" id="MobiDB-lite"/>
    </source>
</evidence>